<sequence length="995" mass="110647">MDIHRCRFVPYNPQAINALAFSHPPSAELAGRGVPTLRLAVGRANGDIEIWNPLRGAWFQETVLRGGKDRSIEGLAWTLDPQETGSDGVKMPGRLRLFSIGYSTVVTEWDVEQGRPLRHSSGNYGEIWCLAAQPRWHATRRGKDGKLLPPAEGEFTGQHLAAGCADGSIVIMSTADEDLRFLRLMRPSTKRARVLSVTFQDRNTIVAGYADSSIRLFDIRNGQLLRTISLGKGPTGGSKELLVWSVKCLPDGTIVSGDSAGEIRFWDAKNYALIQRVQGHLADTLDVAVSAKGDTVVSGGADQRTVVYRKKDAEKGDKKGRWAEVMHRRYHTHDVKTFAVYETKDISFVVSGGPDAAPVVLPLREFGKEHHRKLSTLPQIPQLASSPSSRLVMSFWDREVSIWRLSRGPMPGHESPDGQRHRLVGKVLIQGEENITSAMLSSDGKILVVATTSTVKTFSVRRRKGDEKGTLRIQKLDLPSEIADDGARVVTVSPDSRWICVIRPNSAIYLARIKPASSPQEKPQLLSQLIKLDRATRHSRHEKASHGTLGNYERMIRCVVFSSDSRLLAVGDLSGCVDTWSLDDAEEPSQKSLSKCNGVADSDDESSDDEDERPIIEGERWQLIAAESPIPRLKSGVVLLSFRPPNPATAKQLTNGVDQAPSKQSENQLMALTSEHQLVEFDALEGKLSDWSRRNPKAYLPAEFRGVKDRAMGCVWDLNEERERLWLYGTSWLWMFDLNQDFPSSEELTASADIQDDGKTQGASSEAPASTQKRKRDPFEESEAGRKKPNTGAGDRIPLAQSDIVVGTKMRKVVGPDESQSEWILLDKERPRTQDDSTYDDHDDSYTTAQDAQLARLRRSALQDHDEESEPHTPRKKRLSIGLKHIINAFGDTPARNTPAQKKQSALSSTEVADSAKSQHVRRWWHTYKYRDILGIVPLSSSSSSTSSYSSSVSLPHTPHSDEETNDPDSILEVAIVERPMWDVELPGRYVRDYE</sequence>
<dbReference type="InterPro" id="IPR001680">
    <property type="entry name" value="WD40_rpt"/>
</dbReference>
<dbReference type="FunFam" id="2.130.10.10:FF:001420">
    <property type="entry name" value="Small nucleolar ribonucleoprotein complex subunit, putative"/>
    <property type="match status" value="1"/>
</dbReference>
<feature type="region of interest" description="Disordered" evidence="1">
    <location>
        <begin position="943"/>
        <end position="970"/>
    </location>
</feature>
<dbReference type="PANTHER" id="PTHR44163:SF1">
    <property type="entry name" value="U3 SMALL NUCLEOLAR RNA-ASSOCIATED PROTEIN 4 HOMOLOG"/>
    <property type="match status" value="1"/>
</dbReference>
<feature type="region of interest" description="Disordered" evidence="1">
    <location>
        <begin position="587"/>
        <end position="614"/>
    </location>
</feature>
<feature type="region of interest" description="Disordered" evidence="1">
    <location>
        <begin position="755"/>
        <end position="846"/>
    </location>
</feature>
<feature type="region of interest" description="Disordered" evidence="1">
    <location>
        <begin position="859"/>
        <end position="878"/>
    </location>
</feature>
<feature type="compositionally biased region" description="Acidic residues" evidence="1">
    <location>
        <begin position="601"/>
        <end position="612"/>
    </location>
</feature>
<dbReference type="OrthoDB" id="8883818at2759"/>
<dbReference type="SUPFAM" id="SSF50978">
    <property type="entry name" value="WD40 repeat-like"/>
    <property type="match status" value="1"/>
</dbReference>
<dbReference type="FunFam" id="2.130.10.10:FF:000518">
    <property type="entry name" value="Small nucleolar ribonucleoprotein complex subunit, putative"/>
    <property type="match status" value="1"/>
</dbReference>
<dbReference type="SUPFAM" id="SSF50969">
    <property type="entry name" value="YVTN repeat-like/Quinoprotein amine dehydrogenase"/>
    <property type="match status" value="1"/>
</dbReference>
<gene>
    <name evidence="2" type="primary">UTP4</name>
    <name evidence="2" type="ORF">ATNIH1004_006078</name>
    <name evidence="3" type="ORF">EYZ11_001619</name>
</gene>
<dbReference type="VEuPathDB" id="FungiDB:EYZ11_001619"/>
<dbReference type="EMBL" id="SOSA01000031">
    <property type="protein sequence ID" value="THC98906.1"/>
    <property type="molecule type" value="Genomic_DNA"/>
</dbReference>
<dbReference type="GO" id="GO:0032040">
    <property type="term" value="C:small-subunit processome"/>
    <property type="evidence" value="ECO:0007669"/>
    <property type="project" value="TreeGrafter"/>
</dbReference>
<evidence type="ECO:0000313" key="3">
    <source>
        <dbReference type="EMBL" id="THC98906.1"/>
    </source>
</evidence>
<dbReference type="Proteomes" id="UP000308092">
    <property type="component" value="Unassembled WGS sequence"/>
</dbReference>
<dbReference type="SMART" id="SM00320">
    <property type="entry name" value="WD40"/>
    <property type="match status" value="8"/>
</dbReference>
<feature type="compositionally biased region" description="Low complexity" evidence="1">
    <location>
        <begin position="943"/>
        <end position="954"/>
    </location>
</feature>
<reference evidence="2 5" key="2">
    <citation type="submission" date="2019-08" db="EMBL/GenBank/DDBJ databases">
        <title>The genome sequence of a newly discovered highly antifungal drug resistant Aspergillus species, Aspergillus tanneri NIH 1004.</title>
        <authorList>
            <person name="Mounaud S."/>
            <person name="Singh I."/>
            <person name="Joardar V."/>
            <person name="Pakala S."/>
            <person name="Pakala S."/>
            <person name="Venepally P."/>
            <person name="Chung J.K."/>
            <person name="Losada L."/>
            <person name="Nierman W.C."/>
        </authorList>
    </citation>
    <scope>NUCLEOTIDE SEQUENCE [LARGE SCALE GENOMIC DNA]</scope>
    <source>
        <strain evidence="2 5">NIH1004</strain>
    </source>
</reference>
<dbReference type="FunFam" id="2.130.10.10:FF:000935">
    <property type="entry name" value="Small nucleolar ribonucleoprotein complex subunit, putative"/>
    <property type="match status" value="1"/>
</dbReference>
<name>A0A4S3JT24_9EURO</name>
<protein>
    <submittedName>
        <fullName evidence="2">U3 small nucleolar RNA-associated protein</fullName>
    </submittedName>
</protein>
<dbReference type="GO" id="GO:0000462">
    <property type="term" value="P:maturation of SSU-rRNA from tricistronic rRNA transcript (SSU-rRNA, 5.8S rRNA, LSU-rRNA)"/>
    <property type="evidence" value="ECO:0007669"/>
    <property type="project" value="InterPro"/>
</dbReference>
<evidence type="ECO:0000313" key="2">
    <source>
        <dbReference type="EMBL" id="KAA8647385.1"/>
    </source>
</evidence>
<evidence type="ECO:0000256" key="1">
    <source>
        <dbReference type="SAM" id="MobiDB-lite"/>
    </source>
</evidence>
<dbReference type="GO" id="GO:0003723">
    <property type="term" value="F:RNA binding"/>
    <property type="evidence" value="ECO:0007669"/>
    <property type="project" value="TreeGrafter"/>
</dbReference>
<accession>A0A4S3JT24</accession>
<dbReference type="InterPro" id="IPR011044">
    <property type="entry name" value="Quino_amine_DH_bsu"/>
</dbReference>
<comment type="caution">
    <text evidence="3">The sequence shown here is derived from an EMBL/GenBank/DDBJ whole genome shotgun (WGS) entry which is preliminary data.</text>
</comment>
<evidence type="ECO:0000313" key="5">
    <source>
        <dbReference type="Proteomes" id="UP000324241"/>
    </source>
</evidence>
<evidence type="ECO:0000313" key="4">
    <source>
        <dbReference type="Proteomes" id="UP000308092"/>
    </source>
</evidence>
<dbReference type="EMBL" id="QUQM01000004">
    <property type="protein sequence ID" value="KAA8647385.1"/>
    <property type="molecule type" value="Genomic_DNA"/>
</dbReference>
<dbReference type="Gene3D" id="2.130.10.10">
    <property type="entry name" value="YVTN repeat-like/Quinoprotein amine dehydrogenase"/>
    <property type="match status" value="2"/>
</dbReference>
<dbReference type="InterPro" id="IPR015943">
    <property type="entry name" value="WD40/YVTN_repeat-like_dom_sf"/>
</dbReference>
<feature type="compositionally biased region" description="Basic and acidic residues" evidence="1">
    <location>
        <begin position="825"/>
        <end position="835"/>
    </location>
</feature>
<dbReference type="AlphaFoldDB" id="A0A4S3JT24"/>
<reference evidence="3 4" key="1">
    <citation type="submission" date="2019-03" db="EMBL/GenBank/DDBJ databases">
        <title>The genome sequence of a newly discovered highly antifungal drug resistant Aspergillus species, Aspergillus tanneri NIH 1004.</title>
        <authorList>
            <person name="Mounaud S."/>
            <person name="Singh I."/>
            <person name="Joardar V."/>
            <person name="Pakala S."/>
            <person name="Pakala S."/>
            <person name="Venepally P."/>
            <person name="Hoover J."/>
            <person name="Nierman W."/>
            <person name="Chung J."/>
            <person name="Losada L."/>
        </authorList>
    </citation>
    <scope>NUCLEOTIDE SEQUENCE [LARGE SCALE GENOMIC DNA]</scope>
    <source>
        <strain evidence="3 4">NIH1004</strain>
    </source>
</reference>
<feature type="compositionally biased region" description="Basic and acidic residues" evidence="1">
    <location>
        <begin position="777"/>
        <end position="786"/>
    </location>
</feature>
<dbReference type="InterPro" id="IPR046351">
    <property type="entry name" value="UTP4"/>
</dbReference>
<organism evidence="3 4">
    <name type="scientific">Aspergillus tanneri</name>
    <dbReference type="NCBI Taxonomy" id="1220188"/>
    <lineage>
        <taxon>Eukaryota</taxon>
        <taxon>Fungi</taxon>
        <taxon>Dikarya</taxon>
        <taxon>Ascomycota</taxon>
        <taxon>Pezizomycotina</taxon>
        <taxon>Eurotiomycetes</taxon>
        <taxon>Eurotiomycetidae</taxon>
        <taxon>Eurotiales</taxon>
        <taxon>Aspergillaceae</taxon>
        <taxon>Aspergillus</taxon>
        <taxon>Aspergillus subgen. Circumdati</taxon>
    </lineage>
</organism>
<dbReference type="STRING" id="1220188.A0A4S3JT24"/>
<dbReference type="PANTHER" id="PTHR44163">
    <property type="entry name" value="U3 SMALL NUCLEOLAR RNA-ASSOCIATED PROTEIN 4 HOMOLOG"/>
    <property type="match status" value="1"/>
</dbReference>
<keyword evidence="4" id="KW-1185">Reference proteome</keyword>
<dbReference type="GO" id="GO:0030686">
    <property type="term" value="C:90S preribosome"/>
    <property type="evidence" value="ECO:0007669"/>
    <property type="project" value="InterPro"/>
</dbReference>
<dbReference type="InterPro" id="IPR036322">
    <property type="entry name" value="WD40_repeat_dom_sf"/>
</dbReference>
<dbReference type="GO" id="GO:0034455">
    <property type="term" value="C:t-UTP complex"/>
    <property type="evidence" value="ECO:0007669"/>
    <property type="project" value="TreeGrafter"/>
</dbReference>
<dbReference type="GeneID" id="54328780"/>
<dbReference type="RefSeq" id="XP_033426746.1">
    <property type="nucleotide sequence ID" value="XM_033570714.1"/>
</dbReference>
<feature type="compositionally biased region" description="Polar residues" evidence="1">
    <location>
        <begin position="895"/>
        <end position="913"/>
    </location>
</feature>
<dbReference type="Proteomes" id="UP000324241">
    <property type="component" value="Unassembled WGS sequence"/>
</dbReference>
<proteinExistence type="predicted"/>
<feature type="compositionally biased region" description="Polar residues" evidence="1">
    <location>
        <begin position="761"/>
        <end position="771"/>
    </location>
</feature>
<feature type="region of interest" description="Disordered" evidence="1">
    <location>
        <begin position="891"/>
        <end position="913"/>
    </location>
</feature>